<reference evidence="2" key="1">
    <citation type="submission" date="2020-05" db="EMBL/GenBank/DDBJ databases">
        <title>Phylogenomic resolution of chytrid fungi.</title>
        <authorList>
            <person name="Stajich J.E."/>
            <person name="Amses K."/>
            <person name="Simmons R."/>
            <person name="Seto K."/>
            <person name="Myers J."/>
            <person name="Bonds A."/>
            <person name="Quandt C.A."/>
            <person name="Barry K."/>
            <person name="Liu P."/>
            <person name="Grigoriev I."/>
            <person name="Longcore J.E."/>
            <person name="James T.Y."/>
        </authorList>
    </citation>
    <scope>NUCLEOTIDE SEQUENCE</scope>
    <source>
        <strain evidence="2">JEL0318</strain>
    </source>
</reference>
<dbReference type="SUPFAM" id="SSF81383">
    <property type="entry name" value="F-box domain"/>
    <property type="match status" value="1"/>
</dbReference>
<comment type="caution">
    <text evidence="2">The sequence shown here is derived from an EMBL/GenBank/DDBJ whole genome shotgun (WGS) entry which is preliminary data.</text>
</comment>
<sequence length="302" mass="34191">MKQPRPHTGDRTTVAQGNEDFVESGALSDFFRMLSIQNAAYISARGDRNAEERVKTNATRKLLPAIPEPLAIPELLLQIFRLLPNKEVFQLRRVCHHFRDLAYQAYTDRKSTYIRISLVMLDTRSYLKEGEIAKIEELMTQSAYPNPKTITDLPRGCTITTAILKCHDHLLIDSTRLAAKFIPLHPHTELLKSETIWDSSLVAFQLHRIRPPTDASSPLTGTTPTTPITPPIFRRIASTPSHWGTIRDGIYGPDFILTFSVSSRRPLFLRHPPTPSHTLLHISEVVIPYGWINTTALGQRND</sequence>
<evidence type="ECO:0000313" key="2">
    <source>
        <dbReference type="EMBL" id="KAJ3036389.1"/>
    </source>
</evidence>
<dbReference type="Gene3D" id="1.20.1280.50">
    <property type="match status" value="1"/>
</dbReference>
<feature type="domain" description="F-box" evidence="1">
    <location>
        <begin position="73"/>
        <end position="104"/>
    </location>
</feature>
<feature type="non-terminal residue" evidence="2">
    <location>
        <position position="302"/>
    </location>
</feature>
<dbReference type="InterPro" id="IPR001810">
    <property type="entry name" value="F-box_dom"/>
</dbReference>
<protein>
    <recommendedName>
        <fullName evidence="1">F-box domain-containing protein</fullName>
    </recommendedName>
</protein>
<gene>
    <name evidence="2" type="ORF">HK097_003854</name>
</gene>
<dbReference type="AlphaFoldDB" id="A0AAD5S391"/>
<dbReference type="Pfam" id="PF12937">
    <property type="entry name" value="F-box-like"/>
    <property type="match status" value="1"/>
</dbReference>
<accession>A0AAD5S391</accession>
<organism evidence="2 3">
    <name type="scientific">Rhizophlyctis rosea</name>
    <dbReference type="NCBI Taxonomy" id="64517"/>
    <lineage>
        <taxon>Eukaryota</taxon>
        <taxon>Fungi</taxon>
        <taxon>Fungi incertae sedis</taxon>
        <taxon>Chytridiomycota</taxon>
        <taxon>Chytridiomycota incertae sedis</taxon>
        <taxon>Chytridiomycetes</taxon>
        <taxon>Rhizophlyctidales</taxon>
        <taxon>Rhizophlyctidaceae</taxon>
        <taxon>Rhizophlyctis</taxon>
    </lineage>
</organism>
<keyword evidence="3" id="KW-1185">Reference proteome</keyword>
<dbReference type="CDD" id="cd09917">
    <property type="entry name" value="F-box_SF"/>
    <property type="match status" value="1"/>
</dbReference>
<dbReference type="Proteomes" id="UP001212841">
    <property type="component" value="Unassembled WGS sequence"/>
</dbReference>
<proteinExistence type="predicted"/>
<evidence type="ECO:0000313" key="3">
    <source>
        <dbReference type="Proteomes" id="UP001212841"/>
    </source>
</evidence>
<evidence type="ECO:0000259" key="1">
    <source>
        <dbReference type="Pfam" id="PF12937"/>
    </source>
</evidence>
<name>A0AAD5S391_9FUNG</name>
<dbReference type="EMBL" id="JADGJD010001943">
    <property type="protein sequence ID" value="KAJ3036389.1"/>
    <property type="molecule type" value="Genomic_DNA"/>
</dbReference>
<dbReference type="InterPro" id="IPR036047">
    <property type="entry name" value="F-box-like_dom_sf"/>
</dbReference>